<dbReference type="WBParaSite" id="PS1159_v2.g15754.t1">
    <property type="protein sequence ID" value="PS1159_v2.g15754.t1"/>
    <property type="gene ID" value="PS1159_v2.g15754"/>
</dbReference>
<evidence type="ECO:0000313" key="1">
    <source>
        <dbReference type="Proteomes" id="UP000887580"/>
    </source>
</evidence>
<organism evidence="1 2">
    <name type="scientific">Panagrolaimus sp. PS1159</name>
    <dbReference type="NCBI Taxonomy" id="55785"/>
    <lineage>
        <taxon>Eukaryota</taxon>
        <taxon>Metazoa</taxon>
        <taxon>Ecdysozoa</taxon>
        <taxon>Nematoda</taxon>
        <taxon>Chromadorea</taxon>
        <taxon>Rhabditida</taxon>
        <taxon>Tylenchina</taxon>
        <taxon>Panagrolaimomorpha</taxon>
        <taxon>Panagrolaimoidea</taxon>
        <taxon>Panagrolaimidae</taxon>
        <taxon>Panagrolaimus</taxon>
    </lineage>
</organism>
<dbReference type="Proteomes" id="UP000887580">
    <property type="component" value="Unplaced"/>
</dbReference>
<accession>A0AC35FDI9</accession>
<name>A0AC35FDI9_9BILA</name>
<reference evidence="2" key="1">
    <citation type="submission" date="2022-11" db="UniProtKB">
        <authorList>
            <consortium name="WormBaseParasite"/>
        </authorList>
    </citation>
    <scope>IDENTIFICATION</scope>
</reference>
<protein>
    <submittedName>
        <fullName evidence="2">THAP-type domain-containing protein</fullName>
    </submittedName>
</protein>
<proteinExistence type="predicted"/>
<sequence>MVPCPICGKNITKLTEGRTIPEYGSLKRQEFCAALGVPSFTFDKIQRRRKMCLSHFDEDQFHWRGHVLKESALPRKLTEKEKFILFNSDFNRVQLRQKDEKKNASSKFKETSFPTPESGSSNLLQTSTPFANMKGVINVFKLPSDAPISSSANNGVAGSSHVQQQVKSFSNTIAAIPNSQRVEPSPFIHRERGKPKGTAIPNSQRVKPSPFIHRERERPKGSTSKSLNVQQKQQPVKFSLNGIPSSTSSIKSIKLSPNTFNVNGGFKLRPSLQRNQPPEFLKKLFQAPVSRLKVPVTKLREFEVATDEYKKNNRDGLIKKRNSKKSKDSARRLKINKMRDGTVRLVNNEASTSQVNNDNEMLESLNDIKNVQTNSIVDVHQIIKMEPSEFSSVESDTKVLSSPSPNGFPSTSQAANNDSFFDVKKVIKMEPSEFSTSHIGNFSSPTIVE</sequence>
<evidence type="ECO:0000313" key="2">
    <source>
        <dbReference type="WBParaSite" id="PS1159_v2.g15754.t1"/>
    </source>
</evidence>